<dbReference type="EMBL" id="UGZE01000001">
    <property type="protein sequence ID" value="SUJ10874.1"/>
    <property type="molecule type" value="Genomic_DNA"/>
</dbReference>
<reference evidence="2 5" key="2">
    <citation type="submission" date="2019-07" db="EMBL/GenBank/DDBJ databases">
        <title>Whole genome shotgun sequence of Staphylococcus arlettae NBRC 109765.</title>
        <authorList>
            <person name="Hosoyama A."/>
            <person name="Uohara A."/>
            <person name="Ohji S."/>
            <person name="Ichikawa N."/>
        </authorList>
    </citation>
    <scope>NUCLEOTIDE SEQUENCE [LARGE SCALE GENOMIC DNA]</scope>
    <source>
        <strain evidence="2 5">NBRC 109765</strain>
    </source>
</reference>
<dbReference type="InterPro" id="IPR022302">
    <property type="entry name" value="Phosphoesterase_putative"/>
</dbReference>
<dbReference type="InterPro" id="IPR029052">
    <property type="entry name" value="Metallo-depent_PP-like"/>
</dbReference>
<evidence type="ECO:0000313" key="5">
    <source>
        <dbReference type="Proteomes" id="UP000321598"/>
    </source>
</evidence>
<organism evidence="3 4">
    <name type="scientific">Staphylococcus arlettae</name>
    <dbReference type="NCBI Taxonomy" id="29378"/>
    <lineage>
        <taxon>Bacteria</taxon>
        <taxon>Bacillati</taxon>
        <taxon>Bacillota</taxon>
        <taxon>Bacilli</taxon>
        <taxon>Bacillales</taxon>
        <taxon>Staphylococcaceae</taxon>
        <taxon>Staphylococcus</taxon>
    </lineage>
</organism>
<dbReference type="STRING" id="1212545.SARL_06599"/>
<feature type="domain" description="Calcineurin-like phosphoesterase" evidence="1">
    <location>
        <begin position="1"/>
        <end position="228"/>
    </location>
</feature>
<dbReference type="OrthoDB" id="113290at2"/>
<evidence type="ECO:0000313" key="2">
    <source>
        <dbReference type="EMBL" id="GEQ00359.1"/>
    </source>
</evidence>
<dbReference type="Gene3D" id="3.60.21.10">
    <property type="match status" value="1"/>
</dbReference>
<dbReference type="Proteomes" id="UP000254956">
    <property type="component" value="Unassembled WGS sequence"/>
</dbReference>
<keyword evidence="3" id="KW-0378">Hydrolase</keyword>
<protein>
    <submittedName>
        <fullName evidence="3">Phosphohydrolase</fullName>
    </submittedName>
</protein>
<keyword evidence="5" id="KW-1185">Reference proteome</keyword>
<evidence type="ECO:0000259" key="1">
    <source>
        <dbReference type="Pfam" id="PF00149"/>
    </source>
</evidence>
<dbReference type="InterPro" id="IPR052963">
    <property type="entry name" value="Pantetheine_PDE"/>
</dbReference>
<dbReference type="Proteomes" id="UP000321598">
    <property type="component" value="Unassembled WGS sequence"/>
</dbReference>
<sequence>MKIGVISDLHIDRSKRYTPEDFERHLCNSVQSQRIDILLIAGDISNNYQLSAQFITTIKTKLQITVLFVPGNHDFWTQSGDLASLEILDYYMAMQECLIGQPYIVNDEWAIVGNTGWYDYSYADSRFSLERIEQRKYIGATWQDKERINWPIHDRKMSDIAVRQITKDIQQVADKKLILMTHIVTHNNFAVPMPHRIFDYFNAFIGTSDFDQIYDRYPIHYSIMGHVHFRNHFEEQGTTYICPCLGYERQWRTTDLAREITQSLYTFNI</sequence>
<dbReference type="GO" id="GO:0016787">
    <property type="term" value="F:hydrolase activity"/>
    <property type="evidence" value="ECO:0007669"/>
    <property type="project" value="UniProtKB-KW"/>
</dbReference>
<dbReference type="NCBIfam" id="TIGR03729">
    <property type="entry name" value="acc_ester"/>
    <property type="match status" value="1"/>
</dbReference>
<accession>A0A380C1C7</accession>
<dbReference type="RefSeq" id="WP_103388751.1">
    <property type="nucleotide sequence ID" value="NZ_BKAV01000013.1"/>
</dbReference>
<dbReference type="InterPro" id="IPR004843">
    <property type="entry name" value="Calcineurin-like_PHP"/>
</dbReference>
<dbReference type="Pfam" id="PF00149">
    <property type="entry name" value="Metallophos"/>
    <property type="match status" value="1"/>
</dbReference>
<dbReference type="EMBL" id="BKAV01000013">
    <property type="protein sequence ID" value="GEQ00359.1"/>
    <property type="molecule type" value="Genomic_DNA"/>
</dbReference>
<name>A0A380C1C7_9STAP</name>
<dbReference type="AlphaFoldDB" id="A0A380C1C7"/>
<proteinExistence type="predicted"/>
<evidence type="ECO:0000313" key="4">
    <source>
        <dbReference type="Proteomes" id="UP000254956"/>
    </source>
</evidence>
<evidence type="ECO:0000313" key="3">
    <source>
        <dbReference type="EMBL" id="SUJ10874.1"/>
    </source>
</evidence>
<dbReference type="PANTHER" id="PTHR36492">
    <property type="match status" value="1"/>
</dbReference>
<gene>
    <name evidence="3" type="ORF">NCTC12413_00536</name>
    <name evidence="2" type="ORF">SAR03_13960</name>
</gene>
<dbReference type="PANTHER" id="PTHR36492:SF2">
    <property type="entry name" value="[ACYL-CARRIER-PROTEIN] PHOSPHODIESTERASE PPTH"/>
    <property type="match status" value="1"/>
</dbReference>
<reference evidence="3 4" key="1">
    <citation type="submission" date="2018-06" db="EMBL/GenBank/DDBJ databases">
        <authorList>
            <consortium name="Pathogen Informatics"/>
            <person name="Doyle S."/>
        </authorList>
    </citation>
    <scope>NUCLEOTIDE SEQUENCE [LARGE SCALE GENOMIC DNA]</scope>
    <source>
        <strain evidence="3 4">NCTC12413</strain>
    </source>
</reference>
<dbReference type="SUPFAM" id="SSF56300">
    <property type="entry name" value="Metallo-dependent phosphatases"/>
    <property type="match status" value="1"/>
</dbReference>